<gene>
    <name evidence="2" type="ORF">G0Q06_12260</name>
</gene>
<name>A0A6B2M6D6_9BACT</name>
<dbReference type="Gene3D" id="3.30.2130.10">
    <property type="entry name" value="VC0802-like"/>
    <property type="match status" value="1"/>
</dbReference>
<feature type="domain" description="ACT" evidence="1">
    <location>
        <begin position="14"/>
        <end position="119"/>
    </location>
</feature>
<dbReference type="EMBL" id="JAAGNX010000003">
    <property type="protein sequence ID" value="NDV63230.1"/>
    <property type="molecule type" value="Genomic_DNA"/>
</dbReference>
<keyword evidence="3" id="KW-1185">Reference proteome</keyword>
<dbReference type="Pfam" id="PF19571">
    <property type="entry name" value="ACT_8"/>
    <property type="match status" value="1"/>
</dbReference>
<evidence type="ECO:0000259" key="1">
    <source>
        <dbReference type="Pfam" id="PF19571"/>
    </source>
</evidence>
<accession>A0A6B2M6D6</accession>
<dbReference type="AlphaFoldDB" id="A0A6B2M6D6"/>
<dbReference type="PANTHER" id="PTHR40099:SF1">
    <property type="entry name" value="ACETOLACTATE SYNTHASE, SMALL SUBUNIT"/>
    <property type="match status" value="1"/>
</dbReference>
<organism evidence="2 3">
    <name type="scientific">Oceanipulchritudo coccoides</name>
    <dbReference type="NCBI Taxonomy" id="2706888"/>
    <lineage>
        <taxon>Bacteria</taxon>
        <taxon>Pseudomonadati</taxon>
        <taxon>Verrucomicrobiota</taxon>
        <taxon>Opitutia</taxon>
        <taxon>Puniceicoccales</taxon>
        <taxon>Oceanipulchritudinaceae</taxon>
        <taxon>Oceanipulchritudo</taxon>
    </lineage>
</organism>
<dbReference type="InterPro" id="IPR045739">
    <property type="entry name" value="ACT_dom_pair"/>
</dbReference>
<protein>
    <submittedName>
        <fullName evidence="2">Acetolactate synthase</fullName>
    </submittedName>
</protein>
<reference evidence="2 3" key="1">
    <citation type="submission" date="2020-02" db="EMBL/GenBank/DDBJ databases">
        <title>Albibacoteraceae fam. nov., the first described family within the subdivision 4 Verrucomicrobia.</title>
        <authorList>
            <person name="Xi F."/>
        </authorList>
    </citation>
    <scope>NUCLEOTIDE SEQUENCE [LARGE SCALE GENOMIC DNA]</scope>
    <source>
        <strain evidence="2 3">CK1056</strain>
    </source>
</reference>
<dbReference type="RefSeq" id="WP_163966488.1">
    <property type="nucleotide sequence ID" value="NZ_JAAGNX010000003.1"/>
</dbReference>
<dbReference type="PANTHER" id="PTHR40099">
    <property type="entry name" value="ACETOLACTATE SYNTHASE, SMALL SUBUNIT"/>
    <property type="match status" value="1"/>
</dbReference>
<evidence type="ECO:0000313" key="3">
    <source>
        <dbReference type="Proteomes" id="UP000478417"/>
    </source>
</evidence>
<sequence length="152" mass="17352">MEADVAQSREKEPVLQFSVFSDNKVGRLNDLIQRFGHKGIHIMALSQLDSTECTIMRFIPDYPEEARQMLKECSYAFSECPVLAVEMNSEADLKFITSALLEAEINIHYLYPFITRPNGRCGLAMNVEDYEFAESVLHARQVRCLSRGDIAR</sequence>
<evidence type="ECO:0000313" key="2">
    <source>
        <dbReference type="EMBL" id="NDV63230.1"/>
    </source>
</evidence>
<proteinExistence type="predicted"/>
<dbReference type="InterPro" id="IPR045865">
    <property type="entry name" value="ACT-like_dom_sf"/>
</dbReference>
<dbReference type="Proteomes" id="UP000478417">
    <property type="component" value="Unassembled WGS sequence"/>
</dbReference>
<dbReference type="SUPFAM" id="SSF55021">
    <property type="entry name" value="ACT-like"/>
    <property type="match status" value="1"/>
</dbReference>
<comment type="caution">
    <text evidence="2">The sequence shown here is derived from an EMBL/GenBank/DDBJ whole genome shotgun (WGS) entry which is preliminary data.</text>
</comment>